<accession>A0ABV5HTE9</accession>
<gene>
    <name evidence="3" type="ORF">ACFFUV_17700</name>
</gene>
<comment type="caution">
    <text evidence="3">The sequence shown here is derived from an EMBL/GenBank/DDBJ whole genome shotgun (WGS) entry which is preliminary data.</text>
</comment>
<dbReference type="PANTHER" id="PTHR36571">
    <property type="entry name" value="PROTEIN YGIW"/>
    <property type="match status" value="1"/>
</dbReference>
<dbReference type="SUPFAM" id="SSF101756">
    <property type="entry name" value="Hypothetical protein YgiW"/>
    <property type="match status" value="1"/>
</dbReference>
<proteinExistence type="predicted"/>
<evidence type="ECO:0000313" key="3">
    <source>
        <dbReference type="EMBL" id="MFB9136806.1"/>
    </source>
</evidence>
<reference evidence="3 4" key="1">
    <citation type="submission" date="2024-09" db="EMBL/GenBank/DDBJ databases">
        <authorList>
            <person name="Sun Q."/>
            <person name="Mori K."/>
        </authorList>
    </citation>
    <scope>NUCLEOTIDE SEQUENCE [LARGE SCALE GENOMIC DNA]</scope>
    <source>
        <strain evidence="3 4">CECT 8064</strain>
    </source>
</reference>
<sequence>MKKLFVGVVTVSMTLLPALALADDKQQQVNRGIQYNGDMQVERLSDLVSEAPNHIERDVIVEGILVRRISDERFVFSDGKDQIEVELDDDIHLDQPIDNKTKVRLFGEYENEHQPEIEVDHIQII</sequence>
<dbReference type="EMBL" id="JBHMEP010000007">
    <property type="protein sequence ID" value="MFB9136806.1"/>
    <property type="molecule type" value="Genomic_DNA"/>
</dbReference>
<dbReference type="RefSeq" id="WP_390195305.1">
    <property type="nucleotide sequence ID" value="NZ_JBHMEP010000007.1"/>
</dbReference>
<dbReference type="Pfam" id="PF04076">
    <property type="entry name" value="BOF"/>
    <property type="match status" value="1"/>
</dbReference>
<keyword evidence="4" id="KW-1185">Reference proteome</keyword>
<dbReference type="InterPro" id="IPR005220">
    <property type="entry name" value="CarO-like"/>
</dbReference>
<feature type="chain" id="PRO_5046358296" evidence="2">
    <location>
        <begin position="23"/>
        <end position="125"/>
    </location>
</feature>
<protein>
    <submittedName>
        <fullName evidence="3">YgiW/YdeI family stress tolerance OB fold protein</fullName>
    </submittedName>
</protein>
<dbReference type="Gene3D" id="2.40.50.200">
    <property type="entry name" value="Bacterial OB-fold"/>
    <property type="match status" value="1"/>
</dbReference>
<evidence type="ECO:0000313" key="4">
    <source>
        <dbReference type="Proteomes" id="UP001589645"/>
    </source>
</evidence>
<evidence type="ECO:0000256" key="2">
    <source>
        <dbReference type="SAM" id="SignalP"/>
    </source>
</evidence>
<dbReference type="PANTHER" id="PTHR36571:SF1">
    <property type="entry name" value="PROTEIN YGIW"/>
    <property type="match status" value="1"/>
</dbReference>
<dbReference type="Proteomes" id="UP001589645">
    <property type="component" value="Unassembled WGS sequence"/>
</dbReference>
<evidence type="ECO:0000256" key="1">
    <source>
        <dbReference type="ARBA" id="ARBA00022729"/>
    </source>
</evidence>
<feature type="signal peptide" evidence="2">
    <location>
        <begin position="1"/>
        <end position="22"/>
    </location>
</feature>
<organism evidence="3 4">
    <name type="scientific">Vibrio olivae</name>
    <dbReference type="NCBI Taxonomy" id="1243002"/>
    <lineage>
        <taxon>Bacteria</taxon>
        <taxon>Pseudomonadati</taxon>
        <taxon>Pseudomonadota</taxon>
        <taxon>Gammaproteobacteria</taxon>
        <taxon>Vibrionales</taxon>
        <taxon>Vibrionaceae</taxon>
        <taxon>Vibrio</taxon>
    </lineage>
</organism>
<name>A0ABV5HTE9_9VIBR</name>
<dbReference type="NCBIfam" id="NF033674">
    <property type="entry name" value="stress_OB_fold"/>
    <property type="match status" value="1"/>
</dbReference>
<dbReference type="InterPro" id="IPR036700">
    <property type="entry name" value="BOBF_sf"/>
</dbReference>
<keyword evidence="1 2" id="KW-0732">Signal</keyword>